<dbReference type="SUPFAM" id="SSF46689">
    <property type="entry name" value="Homeodomain-like"/>
    <property type="match status" value="1"/>
</dbReference>
<evidence type="ECO:0000256" key="2">
    <source>
        <dbReference type="ARBA" id="ARBA00023125"/>
    </source>
</evidence>
<reference evidence="6" key="1">
    <citation type="journal article" date="2019" name="Int. J. Syst. Evol. Microbiol.">
        <title>The Global Catalogue of Microorganisms (GCM) 10K type strain sequencing project: providing services to taxonomists for standard genome sequencing and annotation.</title>
        <authorList>
            <consortium name="The Broad Institute Genomics Platform"/>
            <consortium name="The Broad Institute Genome Sequencing Center for Infectious Disease"/>
            <person name="Wu L."/>
            <person name="Ma J."/>
        </authorList>
    </citation>
    <scope>NUCLEOTIDE SEQUENCE [LARGE SCALE GENOMIC DNA]</scope>
    <source>
        <strain evidence="6">CCUG 54356</strain>
    </source>
</reference>
<evidence type="ECO:0000256" key="3">
    <source>
        <dbReference type="ARBA" id="ARBA00023163"/>
    </source>
</evidence>
<gene>
    <name evidence="5" type="ORF">ACFQ2X_11205</name>
</gene>
<protein>
    <submittedName>
        <fullName evidence="5">AraC family transcriptional regulator ligand-binding domain-containing protein</fullName>
    </submittedName>
</protein>
<evidence type="ECO:0000259" key="4">
    <source>
        <dbReference type="PROSITE" id="PS01124"/>
    </source>
</evidence>
<name>A0ABW3U8L5_9GAMM</name>
<proteinExistence type="predicted"/>
<evidence type="ECO:0000313" key="5">
    <source>
        <dbReference type="EMBL" id="MFD1217168.1"/>
    </source>
</evidence>
<dbReference type="PROSITE" id="PS00041">
    <property type="entry name" value="HTH_ARAC_FAMILY_1"/>
    <property type="match status" value="1"/>
</dbReference>
<dbReference type="InterPro" id="IPR009057">
    <property type="entry name" value="Homeodomain-like_sf"/>
</dbReference>
<accession>A0ABW3U8L5</accession>
<dbReference type="SMART" id="SM00342">
    <property type="entry name" value="HTH_ARAC"/>
    <property type="match status" value="1"/>
</dbReference>
<dbReference type="InterPro" id="IPR018062">
    <property type="entry name" value="HTH_AraC-typ_CS"/>
</dbReference>
<dbReference type="PANTHER" id="PTHR47894">
    <property type="entry name" value="HTH-TYPE TRANSCRIPTIONAL REGULATOR GADX"/>
    <property type="match status" value="1"/>
</dbReference>
<dbReference type="PANTHER" id="PTHR47894:SF1">
    <property type="entry name" value="HTH-TYPE TRANSCRIPTIONAL REGULATOR VQSM"/>
    <property type="match status" value="1"/>
</dbReference>
<comment type="caution">
    <text evidence="5">The sequence shown here is derived from an EMBL/GenBank/DDBJ whole genome shotgun (WGS) entry which is preliminary data.</text>
</comment>
<keyword evidence="2" id="KW-0238">DNA-binding</keyword>
<sequence>MDFDARLIPLHRHPLGFIEAFTSLGADQDALLAGTGISPAMFDLQRAHISYHQWQQLLRNGIRLCRQPNLGLAVGLQLHWSYWGPLGFLVHCSPSLKDAAEAFRRYMVIVQPFYALRAGKSNSYLDTGDRVVEPINYVTPHDHDPMLRAFALQFRLATTLRIWDSCGNKNVSDPEIQVRLADPKPACTRLYEQLPCQSLAFECDSSTISGSMALVFKRFRPLRQRTFDHLIQECERELDHFSESITFCERVRWHIRAHFTPNQELGKVAEQLQLSARSLTRRLSAEGTSFRRLLHEIRMEIAVHHLQHSSLKLDTIADYTGFSCASSLRRAVKNWTGRAAGEVRAATS</sequence>
<keyword evidence="3" id="KW-0804">Transcription</keyword>
<dbReference type="Pfam" id="PF12625">
    <property type="entry name" value="Arabinose_bd"/>
    <property type="match status" value="1"/>
</dbReference>
<organism evidence="5 6">
    <name type="scientific">Microbulbifer celer</name>
    <dbReference type="NCBI Taxonomy" id="435905"/>
    <lineage>
        <taxon>Bacteria</taxon>
        <taxon>Pseudomonadati</taxon>
        <taxon>Pseudomonadota</taxon>
        <taxon>Gammaproteobacteria</taxon>
        <taxon>Cellvibrionales</taxon>
        <taxon>Microbulbiferaceae</taxon>
        <taxon>Microbulbifer</taxon>
    </lineage>
</organism>
<dbReference type="EMBL" id="JBHTLR010000010">
    <property type="protein sequence ID" value="MFD1217168.1"/>
    <property type="molecule type" value="Genomic_DNA"/>
</dbReference>
<dbReference type="InterPro" id="IPR018060">
    <property type="entry name" value="HTH_AraC"/>
</dbReference>
<dbReference type="Proteomes" id="UP001597264">
    <property type="component" value="Unassembled WGS sequence"/>
</dbReference>
<keyword evidence="6" id="KW-1185">Reference proteome</keyword>
<evidence type="ECO:0000313" key="6">
    <source>
        <dbReference type="Proteomes" id="UP001597264"/>
    </source>
</evidence>
<keyword evidence="1" id="KW-0805">Transcription regulation</keyword>
<dbReference type="Gene3D" id="1.10.10.60">
    <property type="entry name" value="Homeodomain-like"/>
    <property type="match status" value="1"/>
</dbReference>
<dbReference type="PROSITE" id="PS01124">
    <property type="entry name" value="HTH_ARAC_FAMILY_2"/>
    <property type="match status" value="1"/>
</dbReference>
<dbReference type="InterPro" id="IPR032687">
    <property type="entry name" value="AraC-type_N"/>
</dbReference>
<dbReference type="RefSeq" id="WP_230435735.1">
    <property type="nucleotide sequence ID" value="NZ_CP087715.1"/>
</dbReference>
<evidence type="ECO:0000256" key="1">
    <source>
        <dbReference type="ARBA" id="ARBA00023015"/>
    </source>
</evidence>
<dbReference type="Pfam" id="PF12833">
    <property type="entry name" value="HTH_18"/>
    <property type="match status" value="1"/>
</dbReference>
<feature type="domain" description="HTH araC/xylS-type" evidence="4">
    <location>
        <begin position="249"/>
        <end position="346"/>
    </location>
</feature>